<evidence type="ECO:0000256" key="4">
    <source>
        <dbReference type="ARBA" id="ARBA00009000"/>
    </source>
</evidence>
<dbReference type="InterPro" id="IPR044143">
    <property type="entry name" value="GlgB_N_E_set_prok"/>
</dbReference>
<sequence length="632" mass="73624">MTQVITHSRFTDFDIDLFKSGKHYRLYEKFGSHVTTVDGVEGTYFAVWAPSAKSVSVIGDFNFWTEDEHLLKVRWDSSGIWEGFIPGVHHGATYKYKIRSSHNNVVTEKADPYARRCEHPPRTASIVYDFKPKWSDRKWMESRARNNALDAPYSVYEVHLSSWKRKVEENRSLSYHELALDLVAYAKEMQFTHIEFMPIMEYPYDPSWGYQITGYFAPTARFGYPEEFQELVNACHNAGIGVILDWVPSHFPEDAHGLGNFDGTHLYEHPDRRRGYHPDWKSLIFNYGRNEVKSFLISNALFWLDQYHIDGLRVDAVASMLFLDYSREDGEWEPNINGGRENLEAIAFMKEMNEAVYLNYPDTQTIAEESTSFPMVSKPTSIGGLGFGMKWMMGWMHDTLQYFKKESIHRKHHQNDLTFSMTYAFTENFMLPLSHDEVVYGKSSILGRMPGDQWQKFANLRLLYSYMFTHPGGKLLMMGSEFGQHEEWDFQGSLDWHLTDYKPHQGIQNIIKDLNQLYRSEKALHEKQFEHDGFEWISYEDHENSVISYKRKGVDSHVLIICNMTPVPRDNYRIGVPSDATYKLLFNSDAIKYGGSDRTVKKSFSPQNKSWHGRENSVELRLPPLGILVYKI</sequence>
<comment type="subunit">
    <text evidence="10">Monomer.</text>
</comment>
<dbReference type="FunFam" id="2.60.40.1180:FF:000002">
    <property type="entry name" value="1,4-alpha-glucan branching enzyme GlgB"/>
    <property type="match status" value="1"/>
</dbReference>
<dbReference type="UniPathway" id="UPA00164"/>
<evidence type="ECO:0000256" key="9">
    <source>
        <dbReference type="ARBA" id="ARBA00023277"/>
    </source>
</evidence>
<dbReference type="RefSeq" id="WP_303685967.1">
    <property type="nucleotide sequence ID" value="NZ_CAJXYO010000023.1"/>
</dbReference>
<comment type="similarity">
    <text evidence="4 10">Belongs to the glycosyl hydrolase 13 family. GlgB subfamily.</text>
</comment>
<evidence type="ECO:0000313" key="13">
    <source>
        <dbReference type="EMBL" id="OUS18712.1"/>
    </source>
</evidence>
<keyword evidence="9 10" id="KW-0119">Carbohydrate metabolism</keyword>
<dbReference type="Gene3D" id="2.60.40.1180">
    <property type="entry name" value="Golgi alpha-mannosidase II"/>
    <property type="match status" value="1"/>
</dbReference>
<dbReference type="FunFam" id="3.20.20.80:FF:000003">
    <property type="entry name" value="1,4-alpha-glucan branching enzyme GlgB"/>
    <property type="match status" value="1"/>
</dbReference>
<dbReference type="GO" id="GO:0005829">
    <property type="term" value="C:cytosol"/>
    <property type="evidence" value="ECO:0007669"/>
    <property type="project" value="TreeGrafter"/>
</dbReference>
<dbReference type="AlphaFoldDB" id="A0A1Z8B7Z1"/>
<dbReference type="InterPro" id="IPR013783">
    <property type="entry name" value="Ig-like_fold"/>
</dbReference>
<evidence type="ECO:0000256" key="2">
    <source>
        <dbReference type="ARBA" id="ARBA00002953"/>
    </source>
</evidence>
<dbReference type="GO" id="GO:0004553">
    <property type="term" value="F:hydrolase activity, hydrolyzing O-glycosyl compounds"/>
    <property type="evidence" value="ECO:0007669"/>
    <property type="project" value="InterPro"/>
</dbReference>
<evidence type="ECO:0000256" key="1">
    <source>
        <dbReference type="ARBA" id="ARBA00000826"/>
    </source>
</evidence>
<dbReference type="InterPro" id="IPR037439">
    <property type="entry name" value="Branching_enzy"/>
</dbReference>
<keyword evidence="7 10" id="KW-0808">Transferase</keyword>
<dbReference type="NCBIfam" id="NF008967">
    <property type="entry name" value="PRK12313.1"/>
    <property type="match status" value="1"/>
</dbReference>
<dbReference type="SUPFAM" id="SSF51445">
    <property type="entry name" value="(Trans)glycosidases"/>
    <property type="match status" value="1"/>
</dbReference>
<dbReference type="Pfam" id="PF02806">
    <property type="entry name" value="Alpha-amylase_C"/>
    <property type="match status" value="1"/>
</dbReference>
<comment type="pathway">
    <text evidence="3 10">Glycan biosynthesis; glycogen biosynthesis.</text>
</comment>
<dbReference type="PANTHER" id="PTHR43651">
    <property type="entry name" value="1,4-ALPHA-GLUCAN-BRANCHING ENZYME"/>
    <property type="match status" value="1"/>
</dbReference>
<name>A0A1Z8B7Z1_9FLAO</name>
<dbReference type="InterPro" id="IPR017853">
    <property type="entry name" value="GH"/>
</dbReference>
<dbReference type="PANTHER" id="PTHR43651:SF3">
    <property type="entry name" value="1,4-ALPHA-GLUCAN-BRANCHING ENZYME"/>
    <property type="match status" value="1"/>
</dbReference>
<evidence type="ECO:0000256" key="3">
    <source>
        <dbReference type="ARBA" id="ARBA00004964"/>
    </source>
</evidence>
<protein>
    <recommendedName>
        <fullName evidence="10">1,4-alpha-glucan branching enzyme GlgB</fullName>
        <ecNumber evidence="10">2.4.1.18</ecNumber>
    </recommendedName>
    <alternativeName>
        <fullName evidence="10">1,4-alpha-D-glucan:1,4-alpha-D-glucan 6-glucosyl-transferase</fullName>
    </alternativeName>
    <alternativeName>
        <fullName evidence="10">Alpha-(1-&gt;4)-glucan branching enzyme</fullName>
    </alternativeName>
    <alternativeName>
        <fullName evidence="10">Glycogen branching enzyme</fullName>
        <shortName evidence="10">BE</shortName>
    </alternativeName>
</protein>
<evidence type="ECO:0000256" key="11">
    <source>
        <dbReference type="PIRSR" id="PIRSR000463-1"/>
    </source>
</evidence>
<comment type="caution">
    <text evidence="13">The sequence shown here is derived from an EMBL/GenBank/DDBJ whole genome shotgun (WGS) entry which is preliminary data.</text>
</comment>
<evidence type="ECO:0000256" key="6">
    <source>
        <dbReference type="ARBA" id="ARBA00022676"/>
    </source>
</evidence>
<keyword evidence="6 10" id="KW-0328">Glycosyltransferase</keyword>
<dbReference type="CDD" id="cd11322">
    <property type="entry name" value="AmyAc_Glg_BE"/>
    <property type="match status" value="1"/>
</dbReference>
<organism evidence="13 14">
    <name type="scientific">Nonlabens dokdonensis</name>
    <dbReference type="NCBI Taxonomy" id="328515"/>
    <lineage>
        <taxon>Bacteria</taxon>
        <taxon>Pseudomonadati</taxon>
        <taxon>Bacteroidota</taxon>
        <taxon>Flavobacteriia</taxon>
        <taxon>Flavobacteriales</taxon>
        <taxon>Flavobacteriaceae</taxon>
        <taxon>Nonlabens</taxon>
    </lineage>
</organism>
<dbReference type="SUPFAM" id="SSF51011">
    <property type="entry name" value="Glycosyl hydrolase domain"/>
    <property type="match status" value="1"/>
</dbReference>
<keyword evidence="8 10" id="KW-0320">Glycogen biosynthesis</keyword>
<dbReference type="GO" id="GO:0005978">
    <property type="term" value="P:glycogen biosynthetic process"/>
    <property type="evidence" value="ECO:0007669"/>
    <property type="project" value="UniProtKB-UniRule"/>
</dbReference>
<evidence type="ECO:0000256" key="10">
    <source>
        <dbReference type="HAMAP-Rule" id="MF_00685"/>
    </source>
</evidence>
<dbReference type="InterPro" id="IPR004193">
    <property type="entry name" value="Glyco_hydro_13_N"/>
</dbReference>
<dbReference type="InterPro" id="IPR006047">
    <property type="entry name" value="GH13_cat_dom"/>
</dbReference>
<dbReference type="Proteomes" id="UP000196102">
    <property type="component" value="Unassembled WGS sequence"/>
</dbReference>
<dbReference type="GO" id="GO:0043169">
    <property type="term" value="F:cation binding"/>
    <property type="evidence" value="ECO:0007669"/>
    <property type="project" value="InterPro"/>
</dbReference>
<dbReference type="InterPro" id="IPR006048">
    <property type="entry name" value="A-amylase/branching_C"/>
</dbReference>
<feature type="active site" description="Proton donor" evidence="10 11">
    <location>
        <position position="368"/>
    </location>
</feature>
<dbReference type="Pfam" id="PF00128">
    <property type="entry name" value="Alpha-amylase"/>
    <property type="match status" value="2"/>
</dbReference>
<dbReference type="InterPro" id="IPR014756">
    <property type="entry name" value="Ig_E-set"/>
</dbReference>
<dbReference type="SUPFAM" id="SSF81296">
    <property type="entry name" value="E set domains"/>
    <property type="match status" value="1"/>
</dbReference>
<dbReference type="GO" id="GO:0003844">
    <property type="term" value="F:1,4-alpha-glucan branching enzyme activity"/>
    <property type="evidence" value="ECO:0007669"/>
    <property type="project" value="UniProtKB-UniRule"/>
</dbReference>
<feature type="domain" description="Glycosyl hydrolase family 13 catalytic" evidence="12">
    <location>
        <begin position="157"/>
        <end position="518"/>
    </location>
</feature>
<evidence type="ECO:0000256" key="8">
    <source>
        <dbReference type="ARBA" id="ARBA00023056"/>
    </source>
</evidence>
<reference evidence="14" key="1">
    <citation type="journal article" date="2017" name="Proc. Natl. Acad. Sci. U.S.A.">
        <title>Simulation of Deepwater Horizon oil plume reveals substrate specialization within a complex community of hydrocarbon-degraders.</title>
        <authorList>
            <person name="Hu P."/>
            <person name="Dubinsky E.A."/>
            <person name="Probst A.J."/>
            <person name="Wang J."/>
            <person name="Sieber C.M.K."/>
            <person name="Tom L.M."/>
            <person name="Gardinali P."/>
            <person name="Banfield J.F."/>
            <person name="Atlas R.M."/>
            <person name="Andersen G.L."/>
        </authorList>
    </citation>
    <scope>NUCLEOTIDE SEQUENCE [LARGE SCALE GENOMIC DNA]</scope>
</reference>
<dbReference type="InterPro" id="IPR013780">
    <property type="entry name" value="Glyco_hydro_b"/>
</dbReference>
<dbReference type="HAMAP" id="MF_00685">
    <property type="entry name" value="GlgB"/>
    <property type="match status" value="1"/>
</dbReference>
<gene>
    <name evidence="10" type="primary">glgB</name>
    <name evidence="13" type="ORF">A9Q93_03330</name>
</gene>
<dbReference type="NCBIfam" id="NF003811">
    <property type="entry name" value="PRK05402.1"/>
    <property type="match status" value="1"/>
</dbReference>
<dbReference type="NCBIfam" id="TIGR01515">
    <property type="entry name" value="branching_enzym"/>
    <property type="match status" value="1"/>
</dbReference>
<accession>A0A1Z8B7Z1</accession>
<feature type="active site" description="Nucleophile" evidence="10 11">
    <location>
        <position position="315"/>
    </location>
</feature>
<dbReference type="CDD" id="cd02855">
    <property type="entry name" value="E_set_GBE_prok_N"/>
    <property type="match status" value="1"/>
</dbReference>
<comment type="function">
    <text evidence="2 10">Catalyzes the formation of the alpha-1,6-glucosidic linkages in glycogen by scission of a 1,4-alpha-linked oligosaccharide from growing alpha-1,4-glucan chains and the subsequent attachment of the oligosaccharide to the alpha-1,6 position.</text>
</comment>
<evidence type="ECO:0000256" key="5">
    <source>
        <dbReference type="ARBA" id="ARBA00022600"/>
    </source>
</evidence>
<evidence type="ECO:0000256" key="7">
    <source>
        <dbReference type="ARBA" id="ARBA00022679"/>
    </source>
</evidence>
<keyword evidence="5 10" id="KW-0321">Glycogen metabolism</keyword>
<evidence type="ECO:0000313" key="14">
    <source>
        <dbReference type="Proteomes" id="UP000196102"/>
    </source>
</evidence>
<dbReference type="EC" id="2.4.1.18" evidence="10"/>
<dbReference type="PIRSF" id="PIRSF000463">
    <property type="entry name" value="GlgB"/>
    <property type="match status" value="1"/>
</dbReference>
<dbReference type="EMBL" id="MAAX01000058">
    <property type="protein sequence ID" value="OUS18712.1"/>
    <property type="molecule type" value="Genomic_DNA"/>
</dbReference>
<dbReference type="InterPro" id="IPR006407">
    <property type="entry name" value="GlgB"/>
</dbReference>
<dbReference type="Gene3D" id="2.60.40.10">
    <property type="entry name" value="Immunoglobulins"/>
    <property type="match status" value="1"/>
</dbReference>
<dbReference type="SMART" id="SM00642">
    <property type="entry name" value="Aamy"/>
    <property type="match status" value="1"/>
</dbReference>
<dbReference type="FunFam" id="2.60.40.10:FF:000169">
    <property type="entry name" value="1,4-alpha-glucan branching enzyme GlgB"/>
    <property type="match status" value="1"/>
</dbReference>
<dbReference type="Pfam" id="PF02922">
    <property type="entry name" value="CBM_48"/>
    <property type="match status" value="1"/>
</dbReference>
<dbReference type="Gene3D" id="3.20.20.80">
    <property type="entry name" value="Glycosidases"/>
    <property type="match status" value="1"/>
</dbReference>
<proteinExistence type="inferred from homology"/>
<evidence type="ECO:0000259" key="12">
    <source>
        <dbReference type="SMART" id="SM00642"/>
    </source>
</evidence>
<comment type="catalytic activity">
    <reaction evidence="1 10">
        <text>Transfers a segment of a (1-&gt;4)-alpha-D-glucan chain to a primary hydroxy group in a similar glucan chain.</text>
        <dbReference type="EC" id="2.4.1.18"/>
    </reaction>
</comment>